<sequence>MSSTVAAMVTVTGQWDISRLTTLFLDAIVQRIVAIRSSQPLLGSDIPSCLWSVNQVFSSKLAYDNLARSTNWVHNSGWSVCLFPIVCWLLWKQRYKLVIDIEFIGLGYLIIVECRMASKFARFEAAHLGSRIGYHIGHGSVVSSEMNMGSGSLAFLGTLGSIALPGNALVDDTHDLLSREWDVFKRRISRDMNKVADVLVVSLRDGLVGVLLFDFSPDFIEQVVIEDNQGADNVLVVG</sequence>
<protein>
    <submittedName>
        <fullName evidence="1">Uncharacterized protein</fullName>
    </submittedName>
</protein>
<dbReference type="EMBL" id="JBBPBN010000083">
    <property type="protein sequence ID" value="KAK8982874.1"/>
    <property type="molecule type" value="Genomic_DNA"/>
</dbReference>
<name>A0ABR2P370_9ROSI</name>
<evidence type="ECO:0000313" key="2">
    <source>
        <dbReference type="Proteomes" id="UP001396334"/>
    </source>
</evidence>
<gene>
    <name evidence="1" type="ORF">V6N11_054859</name>
</gene>
<dbReference type="Proteomes" id="UP001396334">
    <property type="component" value="Unassembled WGS sequence"/>
</dbReference>
<comment type="caution">
    <text evidence="1">The sequence shown here is derived from an EMBL/GenBank/DDBJ whole genome shotgun (WGS) entry which is preliminary data.</text>
</comment>
<reference evidence="1 2" key="1">
    <citation type="journal article" date="2024" name="G3 (Bethesda)">
        <title>Genome assembly of Hibiscus sabdariffa L. provides insights into metabolisms of medicinal natural products.</title>
        <authorList>
            <person name="Kim T."/>
        </authorList>
    </citation>
    <scope>NUCLEOTIDE SEQUENCE [LARGE SCALE GENOMIC DNA]</scope>
    <source>
        <strain evidence="1">TK-2024</strain>
        <tissue evidence="1">Old leaves</tissue>
    </source>
</reference>
<organism evidence="1 2">
    <name type="scientific">Hibiscus sabdariffa</name>
    <name type="common">roselle</name>
    <dbReference type="NCBI Taxonomy" id="183260"/>
    <lineage>
        <taxon>Eukaryota</taxon>
        <taxon>Viridiplantae</taxon>
        <taxon>Streptophyta</taxon>
        <taxon>Embryophyta</taxon>
        <taxon>Tracheophyta</taxon>
        <taxon>Spermatophyta</taxon>
        <taxon>Magnoliopsida</taxon>
        <taxon>eudicotyledons</taxon>
        <taxon>Gunneridae</taxon>
        <taxon>Pentapetalae</taxon>
        <taxon>rosids</taxon>
        <taxon>malvids</taxon>
        <taxon>Malvales</taxon>
        <taxon>Malvaceae</taxon>
        <taxon>Malvoideae</taxon>
        <taxon>Hibiscus</taxon>
    </lineage>
</organism>
<evidence type="ECO:0000313" key="1">
    <source>
        <dbReference type="EMBL" id="KAK8982874.1"/>
    </source>
</evidence>
<accession>A0ABR2P370</accession>
<keyword evidence="2" id="KW-1185">Reference proteome</keyword>
<proteinExistence type="predicted"/>